<accession>A0A6G9LD21</accession>
<gene>
    <name evidence="1" type="primary">50</name>
    <name evidence="1" type="ORF">SEA_VETERAN_50</name>
</gene>
<dbReference type="EMBL" id="MT114164">
    <property type="protein sequence ID" value="QIQ63398.1"/>
    <property type="molecule type" value="Genomic_DNA"/>
</dbReference>
<evidence type="ECO:0000313" key="1">
    <source>
        <dbReference type="EMBL" id="QIQ63398.1"/>
    </source>
</evidence>
<sequence>MPAAVGGDMSHMQVIDDAYWCFEHKMTRGLCRDMHQAAWKLHASAGHRVSADPSPVSEGSQ</sequence>
<dbReference type="Proteomes" id="UP000503491">
    <property type="component" value="Segment"/>
</dbReference>
<evidence type="ECO:0000313" key="2">
    <source>
        <dbReference type="Proteomes" id="UP000503491"/>
    </source>
</evidence>
<protein>
    <submittedName>
        <fullName evidence="1">Uncharacterized protein</fullName>
    </submittedName>
</protein>
<name>A0A6G9LD21_9CAUD</name>
<dbReference type="RefSeq" id="YP_009963140.1">
    <property type="nucleotide sequence ID" value="NC_051716.1"/>
</dbReference>
<proteinExistence type="predicted"/>
<dbReference type="GeneID" id="60334720"/>
<reference evidence="1 2" key="1">
    <citation type="submission" date="2020-02" db="EMBL/GenBank/DDBJ databases">
        <authorList>
            <person name="Shellooe L."/>
            <person name="Bartley R."/>
            <person name="Buttafoco A."/>
            <person name="Evard R."/>
            <person name="Fellin M."/>
            <person name="Poisson J."/>
            <person name="Schneller A."/>
            <person name="Poxleitner M."/>
            <person name="Ettinger W.F."/>
            <person name="Ettinger A.-S.H."/>
            <person name="Anders K.R."/>
            <person name="Schaff J.E."/>
            <person name="Dashiell C.L."/>
            <person name="Macialek J.A."/>
            <person name="Bradley K.W."/>
            <person name="Asai D.J."/>
            <person name="Bowman C.A."/>
            <person name="Russell D.A."/>
            <person name="Pope W.H."/>
            <person name="Jacobs-Sera D."/>
            <person name="Hendrix R.W."/>
            <person name="Hatfull G.F."/>
        </authorList>
    </citation>
    <scope>NUCLEOTIDE SEQUENCE [LARGE SCALE GENOMIC DNA]</scope>
</reference>
<organism evidence="1 2">
    <name type="scientific">Mycobacterium phage Veteran</name>
    <dbReference type="NCBI Taxonomy" id="2719209"/>
    <lineage>
        <taxon>Viruses</taxon>
        <taxon>Duplodnaviria</taxon>
        <taxon>Heunggongvirae</taxon>
        <taxon>Uroviricota</taxon>
        <taxon>Caudoviricetes</taxon>
        <taxon>Gracegardnervirinae</taxon>
        <taxon>Cheoctovirus</taxon>
        <taxon>Cheoctovirus veteran</taxon>
    </lineage>
</organism>
<keyword evidence="2" id="KW-1185">Reference proteome</keyword>
<dbReference type="KEGG" id="vg:60334720"/>